<dbReference type="Pfam" id="PF00437">
    <property type="entry name" value="T2SSE"/>
    <property type="match status" value="1"/>
</dbReference>
<evidence type="ECO:0000256" key="3">
    <source>
        <dbReference type="ARBA" id="ARBA00022840"/>
    </source>
</evidence>
<evidence type="ECO:0000256" key="1">
    <source>
        <dbReference type="ARBA" id="ARBA00006611"/>
    </source>
</evidence>
<dbReference type="SUPFAM" id="SSF52540">
    <property type="entry name" value="P-loop containing nucleoside triphosphate hydrolases"/>
    <property type="match status" value="1"/>
</dbReference>
<organism evidence="5 6">
    <name type="scientific">Fimbriiglobus ruber</name>
    <dbReference type="NCBI Taxonomy" id="1908690"/>
    <lineage>
        <taxon>Bacteria</taxon>
        <taxon>Pseudomonadati</taxon>
        <taxon>Planctomycetota</taxon>
        <taxon>Planctomycetia</taxon>
        <taxon>Gemmatales</taxon>
        <taxon>Gemmataceae</taxon>
        <taxon>Fimbriiglobus</taxon>
    </lineage>
</organism>
<dbReference type="Gene3D" id="3.40.50.300">
    <property type="entry name" value="P-loop containing nucleotide triphosphate hydrolases"/>
    <property type="match status" value="1"/>
</dbReference>
<evidence type="ECO:0000259" key="4">
    <source>
        <dbReference type="Pfam" id="PF00437"/>
    </source>
</evidence>
<dbReference type="GO" id="GO:0016887">
    <property type="term" value="F:ATP hydrolysis activity"/>
    <property type="evidence" value="ECO:0007669"/>
    <property type="project" value="TreeGrafter"/>
</dbReference>
<proteinExistence type="inferred from homology"/>
<evidence type="ECO:0000313" key="5">
    <source>
        <dbReference type="EMBL" id="OWK35346.1"/>
    </source>
</evidence>
<reference evidence="6" key="1">
    <citation type="submission" date="2017-06" db="EMBL/GenBank/DDBJ databases">
        <title>Genome analysis of Fimbriiglobus ruber SP5, the first member of the order Planctomycetales with confirmed chitinolytic capability.</title>
        <authorList>
            <person name="Ravin N.V."/>
            <person name="Rakitin A.L."/>
            <person name="Ivanova A.A."/>
            <person name="Beletsky A.V."/>
            <person name="Kulichevskaya I.S."/>
            <person name="Mardanov A.V."/>
            <person name="Dedysh S.N."/>
        </authorList>
    </citation>
    <scope>NUCLEOTIDE SEQUENCE [LARGE SCALE GENOMIC DNA]</scope>
    <source>
        <strain evidence="6">SP5</strain>
    </source>
</reference>
<protein>
    <submittedName>
        <fullName evidence="5">General secretion pathway protein E</fullName>
    </submittedName>
</protein>
<keyword evidence="3" id="KW-0067">ATP-binding</keyword>
<evidence type="ECO:0000313" key="6">
    <source>
        <dbReference type="Proteomes" id="UP000214646"/>
    </source>
</evidence>
<dbReference type="PANTHER" id="PTHR30258:SF3">
    <property type="entry name" value="SLL1921 PROTEIN"/>
    <property type="match status" value="1"/>
</dbReference>
<comment type="similarity">
    <text evidence="1">Belongs to the GSP E family.</text>
</comment>
<sequence>MIGEIRTAETAETAVSAANSGHLVLATLHAPVAAGGVASTLAYEVAPHFLATSLTGVVSQRLVRTFCPACRIPIEGERVTTHPPAGRAGAPGCPACHQTGFGVRTALLAVLMVTRAIREWIQTRQPTQVSEEQADRDGMAGLPCAARAVIARGRTDLAEVRRCVPPDRLRGDAKA</sequence>
<dbReference type="GO" id="GO:0005524">
    <property type="term" value="F:ATP binding"/>
    <property type="evidence" value="ECO:0007669"/>
    <property type="project" value="UniProtKB-KW"/>
</dbReference>
<keyword evidence="6" id="KW-1185">Reference proteome</keyword>
<dbReference type="AlphaFoldDB" id="A0A225DDD7"/>
<gene>
    <name evidence="5" type="ORF">FRUB_09507</name>
</gene>
<dbReference type="Proteomes" id="UP000214646">
    <property type="component" value="Unassembled WGS sequence"/>
</dbReference>
<comment type="caution">
    <text evidence="5">The sequence shown here is derived from an EMBL/GenBank/DDBJ whole genome shotgun (WGS) entry which is preliminary data.</text>
</comment>
<keyword evidence="2" id="KW-0547">Nucleotide-binding</keyword>
<dbReference type="InterPro" id="IPR027417">
    <property type="entry name" value="P-loop_NTPase"/>
</dbReference>
<dbReference type="PANTHER" id="PTHR30258">
    <property type="entry name" value="TYPE II SECRETION SYSTEM PROTEIN GSPE-RELATED"/>
    <property type="match status" value="1"/>
</dbReference>
<name>A0A225DDD7_9BACT</name>
<dbReference type="GO" id="GO:0005886">
    <property type="term" value="C:plasma membrane"/>
    <property type="evidence" value="ECO:0007669"/>
    <property type="project" value="TreeGrafter"/>
</dbReference>
<dbReference type="InterPro" id="IPR001482">
    <property type="entry name" value="T2SS/T4SS_dom"/>
</dbReference>
<accession>A0A225DDD7</accession>
<feature type="domain" description="Bacterial type II secretion system protein E" evidence="4">
    <location>
        <begin position="1"/>
        <end position="162"/>
    </location>
</feature>
<evidence type="ECO:0000256" key="2">
    <source>
        <dbReference type="ARBA" id="ARBA00022741"/>
    </source>
</evidence>
<dbReference type="EMBL" id="NIDE01000018">
    <property type="protein sequence ID" value="OWK35346.1"/>
    <property type="molecule type" value="Genomic_DNA"/>
</dbReference>